<dbReference type="GO" id="GO:0005829">
    <property type="term" value="C:cytosol"/>
    <property type="evidence" value="ECO:0007669"/>
    <property type="project" value="TreeGrafter"/>
</dbReference>
<evidence type="ECO:0000256" key="2">
    <source>
        <dbReference type="ARBA" id="ARBA00011738"/>
    </source>
</evidence>
<evidence type="ECO:0000256" key="3">
    <source>
        <dbReference type="ARBA" id="ARBA00022723"/>
    </source>
</evidence>
<reference evidence="12 13" key="1">
    <citation type="submission" date="2021-03" db="EMBL/GenBank/DDBJ databases">
        <title>Fibrella sp. HMF5036 genome sequencing and assembly.</title>
        <authorList>
            <person name="Kang H."/>
            <person name="Kim H."/>
            <person name="Bae S."/>
            <person name="Joh K."/>
        </authorList>
    </citation>
    <scope>NUCLEOTIDE SEQUENCE [LARGE SCALE GENOMIC DNA]</scope>
    <source>
        <strain evidence="12 13">HMF5036</strain>
    </source>
</reference>
<comment type="catalytic activity">
    <reaction evidence="9 10">
        <text>XTP + H2O = XMP + diphosphate + H(+)</text>
        <dbReference type="Rhea" id="RHEA:28610"/>
        <dbReference type="ChEBI" id="CHEBI:15377"/>
        <dbReference type="ChEBI" id="CHEBI:15378"/>
        <dbReference type="ChEBI" id="CHEBI:33019"/>
        <dbReference type="ChEBI" id="CHEBI:57464"/>
        <dbReference type="ChEBI" id="CHEBI:61314"/>
        <dbReference type="EC" id="3.6.1.66"/>
    </reaction>
</comment>
<dbReference type="AlphaFoldDB" id="A0A939GBA1"/>
<dbReference type="InterPro" id="IPR002637">
    <property type="entry name" value="RdgB/HAM1"/>
</dbReference>
<keyword evidence="3 10" id="KW-0479">Metal-binding</keyword>
<name>A0A939GBA1_9BACT</name>
<proteinExistence type="inferred from homology"/>
<organism evidence="12 13">
    <name type="scientific">Fibrella aquatilis</name>
    <dbReference type="NCBI Taxonomy" id="2817059"/>
    <lineage>
        <taxon>Bacteria</taxon>
        <taxon>Pseudomonadati</taxon>
        <taxon>Bacteroidota</taxon>
        <taxon>Cytophagia</taxon>
        <taxon>Cytophagales</taxon>
        <taxon>Spirosomataceae</taxon>
        <taxon>Fibrella</taxon>
    </lineage>
</organism>
<dbReference type="CDD" id="cd00515">
    <property type="entry name" value="HAM1"/>
    <property type="match status" value="1"/>
</dbReference>
<comment type="similarity">
    <text evidence="1 10 11">Belongs to the HAM1 NTPase family.</text>
</comment>
<dbReference type="Proteomes" id="UP000664795">
    <property type="component" value="Unassembled WGS sequence"/>
</dbReference>
<sequence length="203" mass="21872">MELCFASNNPHKLTEVADVLGPSFTIRTLADIGCTDELPETTGTIPGNSAQKAHYVFDHFNVACFADDSGLEVDALNGEPGVDSAFYAGGDKPGETRSHERNIAKLLKNLDGQTNRRAQFRTVITLVAPDATGSPTEHQFEGIVPGTILTEPRGTEGFGYDPVFLPDGYTQTFAEMPLSEKSKISHRARALAGLVGFLSRKES</sequence>
<evidence type="ECO:0000313" key="13">
    <source>
        <dbReference type="Proteomes" id="UP000664795"/>
    </source>
</evidence>
<feature type="active site" description="Proton acceptor" evidence="10">
    <location>
        <position position="68"/>
    </location>
</feature>
<dbReference type="Pfam" id="PF01725">
    <property type="entry name" value="Ham1p_like"/>
    <property type="match status" value="1"/>
</dbReference>
<comment type="catalytic activity">
    <reaction evidence="8 10">
        <text>dITP + H2O = dIMP + diphosphate + H(+)</text>
        <dbReference type="Rhea" id="RHEA:28342"/>
        <dbReference type="ChEBI" id="CHEBI:15377"/>
        <dbReference type="ChEBI" id="CHEBI:15378"/>
        <dbReference type="ChEBI" id="CHEBI:33019"/>
        <dbReference type="ChEBI" id="CHEBI:61194"/>
        <dbReference type="ChEBI" id="CHEBI:61382"/>
        <dbReference type="EC" id="3.6.1.66"/>
    </reaction>
</comment>
<feature type="binding site" evidence="10">
    <location>
        <begin position="158"/>
        <end position="161"/>
    </location>
    <ligand>
        <name>substrate</name>
    </ligand>
</feature>
<evidence type="ECO:0000256" key="7">
    <source>
        <dbReference type="ARBA" id="ARBA00023080"/>
    </source>
</evidence>
<dbReference type="GO" id="GO:0000166">
    <property type="term" value="F:nucleotide binding"/>
    <property type="evidence" value="ECO:0007669"/>
    <property type="project" value="UniProtKB-KW"/>
</dbReference>
<dbReference type="HAMAP" id="MF_01405">
    <property type="entry name" value="Non_canon_purine_NTPase"/>
    <property type="match status" value="1"/>
</dbReference>
<feature type="binding site" evidence="10">
    <location>
        <begin position="7"/>
        <end position="12"/>
    </location>
    <ligand>
        <name>substrate</name>
    </ligand>
</feature>
<dbReference type="FunFam" id="3.90.950.10:FF:000001">
    <property type="entry name" value="dITP/XTP pyrophosphatase"/>
    <property type="match status" value="1"/>
</dbReference>
<dbReference type="PANTHER" id="PTHR11067:SF9">
    <property type="entry name" value="INOSINE TRIPHOSPHATE PYROPHOSPHATASE"/>
    <property type="match status" value="1"/>
</dbReference>
<keyword evidence="7 10" id="KW-0546">Nucleotide metabolism</keyword>
<dbReference type="GO" id="GO:0017111">
    <property type="term" value="F:ribonucleoside triphosphate phosphatase activity"/>
    <property type="evidence" value="ECO:0007669"/>
    <property type="project" value="InterPro"/>
</dbReference>
<feature type="binding site" evidence="10">
    <location>
        <begin position="186"/>
        <end position="187"/>
    </location>
    <ligand>
        <name>substrate</name>
    </ligand>
</feature>
<dbReference type="Gene3D" id="3.90.950.10">
    <property type="match status" value="1"/>
</dbReference>
<comment type="function">
    <text evidence="10">Pyrophosphatase that catalyzes the hydrolysis of nucleoside triphosphates to their monophosphate derivatives, with a high preference for the non-canonical purine nucleotides XTP (xanthosine triphosphate), dITP (deoxyinosine triphosphate) and ITP. Seems to function as a house-cleaning enzyme that removes non-canonical purine nucleotides from the nucleotide pool, thus preventing their incorporation into DNA/RNA and avoiding chromosomal lesions.</text>
</comment>
<protein>
    <recommendedName>
        <fullName evidence="10">dITP/XTP pyrophosphatase</fullName>
        <ecNumber evidence="10">3.6.1.66</ecNumber>
    </recommendedName>
    <alternativeName>
        <fullName evidence="10">Non-canonical purine NTP pyrophosphatase</fullName>
    </alternativeName>
    <alternativeName>
        <fullName evidence="10">Non-standard purine NTP pyrophosphatase</fullName>
    </alternativeName>
    <alternativeName>
        <fullName evidence="10">Nucleoside-triphosphate diphosphatase</fullName>
    </alternativeName>
    <alternativeName>
        <fullName evidence="10">Nucleoside-triphosphate pyrophosphatase</fullName>
        <shortName evidence="10">NTPase</shortName>
    </alternativeName>
</protein>
<accession>A0A939GBA1</accession>
<dbReference type="InterPro" id="IPR020922">
    <property type="entry name" value="dITP/XTP_pyrophosphatase"/>
</dbReference>
<dbReference type="GO" id="GO:0036220">
    <property type="term" value="F:ITP diphosphatase activity"/>
    <property type="evidence" value="ECO:0007669"/>
    <property type="project" value="UniProtKB-UniRule"/>
</dbReference>
<evidence type="ECO:0000256" key="6">
    <source>
        <dbReference type="ARBA" id="ARBA00022842"/>
    </source>
</evidence>
<evidence type="ECO:0000256" key="8">
    <source>
        <dbReference type="ARBA" id="ARBA00051875"/>
    </source>
</evidence>
<dbReference type="EMBL" id="JAFMYU010000031">
    <property type="protein sequence ID" value="MBO0934385.1"/>
    <property type="molecule type" value="Genomic_DNA"/>
</dbReference>
<comment type="cofactor">
    <cofactor evidence="10">
        <name>Mg(2+)</name>
        <dbReference type="ChEBI" id="CHEBI:18420"/>
    </cofactor>
    <text evidence="10">Binds 1 Mg(2+) ion per subunit.</text>
</comment>
<dbReference type="SUPFAM" id="SSF52972">
    <property type="entry name" value="ITPase-like"/>
    <property type="match status" value="1"/>
</dbReference>
<dbReference type="GO" id="GO:0009117">
    <property type="term" value="P:nucleotide metabolic process"/>
    <property type="evidence" value="ECO:0007669"/>
    <property type="project" value="UniProtKB-KW"/>
</dbReference>
<dbReference type="GO" id="GO:0035870">
    <property type="term" value="F:dITP diphosphatase activity"/>
    <property type="evidence" value="ECO:0007669"/>
    <property type="project" value="UniProtKB-UniRule"/>
</dbReference>
<feature type="binding site" evidence="10">
    <location>
        <position position="69"/>
    </location>
    <ligand>
        <name>substrate</name>
    </ligand>
</feature>
<comment type="caution">
    <text evidence="10">Lacks conserved residue(s) required for the propagation of feature annotation.</text>
</comment>
<keyword evidence="5 10" id="KW-0378">Hydrolase</keyword>
<evidence type="ECO:0000256" key="5">
    <source>
        <dbReference type="ARBA" id="ARBA00022801"/>
    </source>
</evidence>
<keyword evidence="4 10" id="KW-0547">Nucleotide-binding</keyword>
<keyword evidence="6 10" id="KW-0460">Magnesium</keyword>
<dbReference type="PANTHER" id="PTHR11067">
    <property type="entry name" value="INOSINE TRIPHOSPHATE PYROPHOSPHATASE/HAM1 PROTEIN"/>
    <property type="match status" value="1"/>
</dbReference>
<keyword evidence="13" id="KW-1185">Reference proteome</keyword>
<dbReference type="RefSeq" id="WP_207338351.1">
    <property type="nucleotide sequence ID" value="NZ_JAFMYU010000031.1"/>
</dbReference>
<dbReference type="EC" id="3.6.1.66" evidence="10"/>
<comment type="catalytic activity">
    <reaction evidence="10">
        <text>ITP + H2O = IMP + diphosphate + H(+)</text>
        <dbReference type="Rhea" id="RHEA:29399"/>
        <dbReference type="ChEBI" id="CHEBI:15377"/>
        <dbReference type="ChEBI" id="CHEBI:15378"/>
        <dbReference type="ChEBI" id="CHEBI:33019"/>
        <dbReference type="ChEBI" id="CHEBI:58053"/>
        <dbReference type="ChEBI" id="CHEBI:61402"/>
        <dbReference type="EC" id="3.6.1.66"/>
    </reaction>
</comment>
<dbReference type="InterPro" id="IPR029001">
    <property type="entry name" value="ITPase-like_fam"/>
</dbReference>
<evidence type="ECO:0000313" key="12">
    <source>
        <dbReference type="EMBL" id="MBO0934385.1"/>
    </source>
</evidence>
<dbReference type="GO" id="GO:0036222">
    <property type="term" value="F:XTP diphosphatase activity"/>
    <property type="evidence" value="ECO:0007669"/>
    <property type="project" value="UniProtKB-UniRule"/>
</dbReference>
<evidence type="ECO:0000256" key="9">
    <source>
        <dbReference type="ARBA" id="ARBA00052017"/>
    </source>
</evidence>
<gene>
    <name evidence="12" type="primary">rdgB</name>
    <name evidence="12" type="ORF">J2I48_25475</name>
</gene>
<dbReference type="GO" id="GO:0046872">
    <property type="term" value="F:metal ion binding"/>
    <property type="evidence" value="ECO:0007669"/>
    <property type="project" value="UniProtKB-KW"/>
</dbReference>
<evidence type="ECO:0000256" key="4">
    <source>
        <dbReference type="ARBA" id="ARBA00022741"/>
    </source>
</evidence>
<dbReference type="GO" id="GO:0009146">
    <property type="term" value="P:purine nucleoside triphosphate catabolic process"/>
    <property type="evidence" value="ECO:0007669"/>
    <property type="project" value="UniProtKB-UniRule"/>
</dbReference>
<feature type="binding site" evidence="10">
    <location>
        <position position="181"/>
    </location>
    <ligand>
        <name>substrate</name>
    </ligand>
</feature>
<comment type="subunit">
    <text evidence="2 10">Homodimer.</text>
</comment>
<evidence type="ECO:0000256" key="1">
    <source>
        <dbReference type="ARBA" id="ARBA00008023"/>
    </source>
</evidence>
<evidence type="ECO:0000256" key="10">
    <source>
        <dbReference type="HAMAP-Rule" id="MF_01405"/>
    </source>
</evidence>
<comment type="caution">
    <text evidence="12">The sequence shown here is derived from an EMBL/GenBank/DDBJ whole genome shotgun (WGS) entry which is preliminary data.</text>
</comment>
<dbReference type="NCBIfam" id="TIGR00042">
    <property type="entry name" value="RdgB/HAM1 family non-canonical purine NTP pyrophosphatase"/>
    <property type="match status" value="1"/>
</dbReference>
<evidence type="ECO:0000256" key="11">
    <source>
        <dbReference type="RuleBase" id="RU003781"/>
    </source>
</evidence>
<feature type="binding site" evidence="10">
    <location>
        <position position="68"/>
    </location>
    <ligand>
        <name>Mg(2+)</name>
        <dbReference type="ChEBI" id="CHEBI:18420"/>
    </ligand>
</feature>